<dbReference type="InterPro" id="IPR028098">
    <property type="entry name" value="Glyco_trans_4-like_N"/>
</dbReference>
<reference evidence="4 5" key="1">
    <citation type="submission" date="2019-02" db="EMBL/GenBank/DDBJ databases">
        <title>Deep-cultivation of Planctomycetes and their phenomic and genomic characterization uncovers novel biology.</title>
        <authorList>
            <person name="Wiegand S."/>
            <person name="Jogler M."/>
            <person name="Boedeker C."/>
            <person name="Pinto D."/>
            <person name="Vollmers J."/>
            <person name="Rivas-Marin E."/>
            <person name="Kohn T."/>
            <person name="Peeters S.H."/>
            <person name="Heuer A."/>
            <person name="Rast P."/>
            <person name="Oberbeckmann S."/>
            <person name="Bunk B."/>
            <person name="Jeske O."/>
            <person name="Meyerdierks A."/>
            <person name="Storesund J.E."/>
            <person name="Kallscheuer N."/>
            <person name="Luecker S."/>
            <person name="Lage O.M."/>
            <person name="Pohl T."/>
            <person name="Merkel B.J."/>
            <person name="Hornburger P."/>
            <person name="Mueller R.-W."/>
            <person name="Bruemmer F."/>
            <person name="Labrenz M."/>
            <person name="Spormann A.M."/>
            <person name="Op Den Camp H."/>
            <person name="Overmann J."/>
            <person name="Amann R."/>
            <person name="Jetten M.S.M."/>
            <person name="Mascher T."/>
            <person name="Medema M.H."/>
            <person name="Devos D.P."/>
            <person name="Kaster A.-K."/>
            <person name="Ovreas L."/>
            <person name="Rohde M."/>
            <person name="Galperin M.Y."/>
            <person name="Jogler C."/>
        </authorList>
    </citation>
    <scope>NUCLEOTIDE SEQUENCE [LARGE SCALE GENOMIC DNA]</scope>
    <source>
        <strain evidence="4 5">Poly41</strain>
    </source>
</reference>
<dbReference type="Pfam" id="PF13439">
    <property type="entry name" value="Glyco_transf_4"/>
    <property type="match status" value="1"/>
</dbReference>
<dbReference type="PANTHER" id="PTHR12526">
    <property type="entry name" value="GLYCOSYLTRANSFERASE"/>
    <property type="match status" value="1"/>
</dbReference>
<feature type="domain" description="Glycosyltransferase subfamily 4-like N-terminal" evidence="3">
    <location>
        <begin position="12"/>
        <end position="173"/>
    </location>
</feature>
<evidence type="ECO:0000313" key="4">
    <source>
        <dbReference type="EMBL" id="TWU40778.1"/>
    </source>
</evidence>
<dbReference type="RefSeq" id="WP_146525331.1">
    <property type="nucleotide sequence ID" value="NZ_SJPV01000002.1"/>
</dbReference>
<dbReference type="GO" id="GO:0102318">
    <property type="term" value="F:2-deoxystreptamine glucosyltransferase activity"/>
    <property type="evidence" value="ECO:0007669"/>
    <property type="project" value="UniProtKB-EC"/>
</dbReference>
<sequence length="376" mass="41475">MRIALIITELNPGGAERCLTELAIGLTESGDDVRVYSIGSRPDPQKCILIDRLAKHRVPIEYGGADSTFQVFKAQRSLRKSLHSFHPALAQTFLYHANVVGTWAARAAGVAVRVGGIRVAEARPLRCRLERFAVKQMQQIVCVSEDVRRFAASQLAADQGRLSVIPNAVDTTRFSTTAPANWRDHGWPEDSIVTLFVGRMHAQKGLETIRQQIDRLAPAGSNRRVLLIGEGPLENEMDAWIRSVGADRIQRLGWTTDVAPFIKASRLLLLPSHYEGMPNVVMEAMASGRPVVCSSVEGTRELLAHAPDGQCFDPGDSGAMANAVERFLNDRNLSEQIGFQNQTRMRNDFAIPTMIDRYRSLYRSLTGEGAIRSVSG</sequence>
<dbReference type="Gene3D" id="3.40.50.2000">
    <property type="entry name" value="Glycogen Phosphorylase B"/>
    <property type="match status" value="2"/>
</dbReference>
<dbReference type="SUPFAM" id="SSF53756">
    <property type="entry name" value="UDP-Glycosyltransferase/glycogen phosphorylase"/>
    <property type="match status" value="1"/>
</dbReference>
<proteinExistence type="predicted"/>
<dbReference type="EMBL" id="SJPV01000002">
    <property type="protein sequence ID" value="TWU40778.1"/>
    <property type="molecule type" value="Genomic_DNA"/>
</dbReference>
<accession>A0A5C6DVU7</accession>
<name>A0A5C6DVU7_9BACT</name>
<dbReference type="AlphaFoldDB" id="A0A5C6DVU7"/>
<gene>
    <name evidence="4" type="primary">kanF_1</name>
    <name evidence="4" type="ORF">Poly41_16130</name>
</gene>
<evidence type="ECO:0000259" key="3">
    <source>
        <dbReference type="Pfam" id="PF13439"/>
    </source>
</evidence>
<evidence type="ECO:0000256" key="2">
    <source>
        <dbReference type="ARBA" id="ARBA00022679"/>
    </source>
</evidence>
<keyword evidence="2 4" id="KW-0808">Transferase</keyword>
<dbReference type="Pfam" id="PF13692">
    <property type="entry name" value="Glyco_trans_1_4"/>
    <property type="match status" value="1"/>
</dbReference>
<keyword evidence="1 4" id="KW-0328">Glycosyltransferase</keyword>
<comment type="caution">
    <text evidence="4">The sequence shown here is derived from an EMBL/GenBank/DDBJ whole genome shotgun (WGS) entry which is preliminary data.</text>
</comment>
<dbReference type="OrthoDB" id="9804196at2"/>
<dbReference type="PANTHER" id="PTHR12526:SF510">
    <property type="entry name" value="D-INOSITOL 3-PHOSPHATE GLYCOSYLTRANSFERASE"/>
    <property type="match status" value="1"/>
</dbReference>
<dbReference type="EC" id="2.4.1.284" evidence="4"/>
<evidence type="ECO:0000256" key="1">
    <source>
        <dbReference type="ARBA" id="ARBA00022676"/>
    </source>
</evidence>
<dbReference type="Proteomes" id="UP000319143">
    <property type="component" value="Unassembled WGS sequence"/>
</dbReference>
<dbReference type="CDD" id="cd03811">
    <property type="entry name" value="GT4_GT28_WabH-like"/>
    <property type="match status" value="1"/>
</dbReference>
<organism evidence="4 5">
    <name type="scientific">Novipirellula artificiosorum</name>
    <dbReference type="NCBI Taxonomy" id="2528016"/>
    <lineage>
        <taxon>Bacteria</taxon>
        <taxon>Pseudomonadati</taxon>
        <taxon>Planctomycetota</taxon>
        <taxon>Planctomycetia</taxon>
        <taxon>Pirellulales</taxon>
        <taxon>Pirellulaceae</taxon>
        <taxon>Novipirellula</taxon>
    </lineage>
</organism>
<keyword evidence="5" id="KW-1185">Reference proteome</keyword>
<evidence type="ECO:0000313" key="5">
    <source>
        <dbReference type="Proteomes" id="UP000319143"/>
    </source>
</evidence>
<protein>
    <submittedName>
        <fullName evidence="4">2-deoxystreptamine glucosyltransferase</fullName>
        <ecNumber evidence="4">2.4.1.284</ecNumber>
    </submittedName>
</protein>